<dbReference type="InterPro" id="IPR000551">
    <property type="entry name" value="MerR-type_HTH_dom"/>
</dbReference>
<evidence type="ECO:0000256" key="3">
    <source>
        <dbReference type="ARBA" id="ARBA00023125"/>
    </source>
</evidence>
<dbReference type="InterPro" id="IPR009061">
    <property type="entry name" value="DNA-bd_dom_put_sf"/>
</dbReference>
<dbReference type="SUPFAM" id="SSF46955">
    <property type="entry name" value="Putative DNA-binding domain"/>
    <property type="match status" value="1"/>
</dbReference>
<dbReference type="Pfam" id="PF13411">
    <property type="entry name" value="MerR_1"/>
    <property type="match status" value="1"/>
</dbReference>
<organism evidence="7 8">
    <name type="scientific">Romboutsia lituseburensis DSM 797</name>
    <dbReference type="NCBI Taxonomy" id="1121325"/>
    <lineage>
        <taxon>Bacteria</taxon>
        <taxon>Bacillati</taxon>
        <taxon>Bacillota</taxon>
        <taxon>Clostridia</taxon>
        <taxon>Peptostreptococcales</taxon>
        <taxon>Peptostreptococcaceae</taxon>
        <taxon>Romboutsia</taxon>
    </lineage>
</organism>
<keyword evidence="4" id="KW-0804">Transcription</keyword>
<keyword evidence="5" id="KW-0175">Coiled coil</keyword>
<dbReference type="Gene3D" id="1.10.1660.10">
    <property type="match status" value="1"/>
</dbReference>
<dbReference type="STRING" id="1121325.SAMN04515677_103458"/>
<protein>
    <submittedName>
        <fullName evidence="7">DNA-binding transcriptional regulator, MerR family</fullName>
    </submittedName>
</protein>
<dbReference type="InterPro" id="IPR047057">
    <property type="entry name" value="MerR_fam"/>
</dbReference>
<evidence type="ECO:0000259" key="6">
    <source>
        <dbReference type="PROSITE" id="PS50937"/>
    </source>
</evidence>
<dbReference type="GO" id="GO:0003677">
    <property type="term" value="F:DNA binding"/>
    <property type="evidence" value="ECO:0007669"/>
    <property type="project" value="UniProtKB-KW"/>
</dbReference>
<sequence length="273" mass="32501">MEKYFSIGEMAKLNNVSIETLRHYDRQDLLKPDYINEKTGYRYYSMKSFIKMDIIKKCRAIGIPLDEIKDVMNDYDSLESILNTFNNQKEIINKKLYELNSIKNSIENLENDIIDSLNKGMNTVFTKHNEMRKLIKYDYSGRYNEEFEMNLRKTLLEVEKIYDSFNYKIVFATSYDDLMNKDKLTYIKTMIKLDNILNTDKEIITLPKGDYLTLYFDDTFYDTKKYYDIMKEYIKINNIKTKGDFHEVSIMTRANSYGEIKSLAQIEILIDKG</sequence>
<dbReference type="Proteomes" id="UP000199068">
    <property type="component" value="Unassembled WGS sequence"/>
</dbReference>
<dbReference type="PANTHER" id="PTHR30204">
    <property type="entry name" value="REDOX-CYCLING DRUG-SENSING TRANSCRIPTIONAL ACTIVATOR SOXR"/>
    <property type="match status" value="1"/>
</dbReference>
<dbReference type="InterPro" id="IPR011256">
    <property type="entry name" value="Reg_factor_effector_dom_sf"/>
</dbReference>
<dbReference type="RefSeq" id="WP_092725154.1">
    <property type="nucleotide sequence ID" value="NZ_FNGW01000003.1"/>
</dbReference>
<name>A0A1G9N2Z6_9FIRM</name>
<keyword evidence="1" id="KW-0678">Repressor</keyword>
<evidence type="ECO:0000256" key="1">
    <source>
        <dbReference type="ARBA" id="ARBA00022491"/>
    </source>
</evidence>
<evidence type="ECO:0000256" key="4">
    <source>
        <dbReference type="ARBA" id="ARBA00023163"/>
    </source>
</evidence>
<feature type="domain" description="HTH merR-type" evidence="6">
    <location>
        <begin position="4"/>
        <end position="74"/>
    </location>
</feature>
<dbReference type="AlphaFoldDB" id="A0A1G9N2Z6"/>
<dbReference type="EMBL" id="FNGW01000003">
    <property type="protein sequence ID" value="SDL80936.1"/>
    <property type="molecule type" value="Genomic_DNA"/>
</dbReference>
<keyword evidence="2" id="KW-0805">Transcription regulation</keyword>
<feature type="coiled-coil region" evidence="5">
    <location>
        <begin position="68"/>
        <end position="119"/>
    </location>
</feature>
<dbReference type="PANTHER" id="PTHR30204:SF69">
    <property type="entry name" value="MERR-FAMILY TRANSCRIPTIONAL REGULATOR"/>
    <property type="match status" value="1"/>
</dbReference>
<dbReference type="PROSITE" id="PS50937">
    <property type="entry name" value="HTH_MERR_2"/>
    <property type="match status" value="1"/>
</dbReference>
<dbReference type="SMART" id="SM00422">
    <property type="entry name" value="HTH_MERR"/>
    <property type="match status" value="1"/>
</dbReference>
<accession>A0A1G9N2Z6</accession>
<dbReference type="GO" id="GO:0003700">
    <property type="term" value="F:DNA-binding transcription factor activity"/>
    <property type="evidence" value="ECO:0007669"/>
    <property type="project" value="InterPro"/>
</dbReference>
<evidence type="ECO:0000313" key="7">
    <source>
        <dbReference type="EMBL" id="SDL80936.1"/>
    </source>
</evidence>
<evidence type="ECO:0000256" key="2">
    <source>
        <dbReference type="ARBA" id="ARBA00023015"/>
    </source>
</evidence>
<evidence type="ECO:0000313" key="8">
    <source>
        <dbReference type="Proteomes" id="UP000199068"/>
    </source>
</evidence>
<proteinExistence type="predicted"/>
<keyword evidence="3 7" id="KW-0238">DNA-binding</keyword>
<keyword evidence="8" id="KW-1185">Reference proteome</keyword>
<gene>
    <name evidence="7" type="ORF">SAMN04515677_103458</name>
</gene>
<reference evidence="7 8" key="1">
    <citation type="submission" date="2016-10" db="EMBL/GenBank/DDBJ databases">
        <authorList>
            <person name="de Groot N.N."/>
        </authorList>
    </citation>
    <scope>NUCLEOTIDE SEQUENCE [LARGE SCALE GENOMIC DNA]</scope>
    <source>
        <strain evidence="7 8">DSM 797</strain>
    </source>
</reference>
<dbReference type="Gene3D" id="3.20.80.10">
    <property type="entry name" value="Regulatory factor, effector binding domain"/>
    <property type="match status" value="1"/>
</dbReference>
<dbReference type="CDD" id="cd01107">
    <property type="entry name" value="HTH_BmrR"/>
    <property type="match status" value="1"/>
</dbReference>
<evidence type="ECO:0000256" key="5">
    <source>
        <dbReference type="SAM" id="Coils"/>
    </source>
</evidence>
<dbReference type="SUPFAM" id="SSF55136">
    <property type="entry name" value="Probable bacterial effector-binding domain"/>
    <property type="match status" value="1"/>
</dbReference>